<dbReference type="EMBL" id="BDGG01000002">
    <property type="protein sequence ID" value="GAU92413.1"/>
    <property type="molecule type" value="Genomic_DNA"/>
</dbReference>
<name>A0A1D1V114_RAMVA</name>
<accession>A0A1D1V114</accession>
<keyword evidence="1" id="KW-0812">Transmembrane</keyword>
<feature type="transmembrane region" description="Helical" evidence="1">
    <location>
        <begin position="31"/>
        <end position="50"/>
    </location>
</feature>
<evidence type="ECO:0000313" key="2">
    <source>
        <dbReference type="EMBL" id="GAU92413.1"/>
    </source>
</evidence>
<protein>
    <submittedName>
        <fullName evidence="2">Uncharacterized protein</fullName>
    </submittedName>
</protein>
<reference evidence="2 3" key="1">
    <citation type="journal article" date="2016" name="Nat. Commun.">
        <title>Extremotolerant tardigrade genome and improved radiotolerance of human cultured cells by tardigrade-unique protein.</title>
        <authorList>
            <person name="Hashimoto T."/>
            <person name="Horikawa D.D."/>
            <person name="Saito Y."/>
            <person name="Kuwahara H."/>
            <person name="Kozuka-Hata H."/>
            <person name="Shin-I T."/>
            <person name="Minakuchi Y."/>
            <person name="Ohishi K."/>
            <person name="Motoyama A."/>
            <person name="Aizu T."/>
            <person name="Enomoto A."/>
            <person name="Kondo K."/>
            <person name="Tanaka S."/>
            <person name="Hara Y."/>
            <person name="Koshikawa S."/>
            <person name="Sagara H."/>
            <person name="Miura T."/>
            <person name="Yokobori S."/>
            <person name="Miyagawa K."/>
            <person name="Suzuki Y."/>
            <person name="Kubo T."/>
            <person name="Oyama M."/>
            <person name="Kohara Y."/>
            <person name="Fujiyama A."/>
            <person name="Arakawa K."/>
            <person name="Katayama T."/>
            <person name="Toyoda A."/>
            <person name="Kunieda T."/>
        </authorList>
    </citation>
    <scope>NUCLEOTIDE SEQUENCE [LARGE SCALE GENOMIC DNA]</scope>
    <source>
        <strain evidence="2 3">YOKOZUNA-1</strain>
    </source>
</reference>
<organism evidence="2 3">
    <name type="scientific">Ramazzottius varieornatus</name>
    <name type="common">Water bear</name>
    <name type="synonym">Tardigrade</name>
    <dbReference type="NCBI Taxonomy" id="947166"/>
    <lineage>
        <taxon>Eukaryota</taxon>
        <taxon>Metazoa</taxon>
        <taxon>Ecdysozoa</taxon>
        <taxon>Tardigrada</taxon>
        <taxon>Eutardigrada</taxon>
        <taxon>Parachela</taxon>
        <taxon>Hypsibioidea</taxon>
        <taxon>Ramazzottiidae</taxon>
        <taxon>Ramazzottius</taxon>
    </lineage>
</organism>
<keyword evidence="1" id="KW-0472">Membrane</keyword>
<dbReference type="Proteomes" id="UP000186922">
    <property type="component" value="Unassembled WGS sequence"/>
</dbReference>
<gene>
    <name evidence="2" type="primary">RvY_04496-1</name>
    <name evidence="2" type="synonym">RvY_04496.1</name>
    <name evidence="2" type="ORF">RvY_04496</name>
</gene>
<proteinExistence type="predicted"/>
<evidence type="ECO:0000313" key="3">
    <source>
        <dbReference type="Proteomes" id="UP000186922"/>
    </source>
</evidence>
<keyword evidence="3" id="KW-1185">Reference proteome</keyword>
<evidence type="ECO:0000256" key="1">
    <source>
        <dbReference type="SAM" id="Phobius"/>
    </source>
</evidence>
<dbReference type="AlphaFoldDB" id="A0A1D1V114"/>
<sequence>MDDVLGGTTRKTSIDPVKTPKSPYTVPHVSLHGYTLGCLLGINVLAVLLLEEMPMREAVHVRLREGCTAYYELSYFLPSDMADPYSESSLPASFSVRPKSERDLTGRRHFGLPLSGKEWCKARRVHSAALEEVIVTGL</sequence>
<comment type="caution">
    <text evidence="2">The sequence shown here is derived from an EMBL/GenBank/DDBJ whole genome shotgun (WGS) entry which is preliminary data.</text>
</comment>
<keyword evidence="1" id="KW-1133">Transmembrane helix</keyword>